<evidence type="ECO:0000313" key="4">
    <source>
        <dbReference type="EMBL" id="CAE7387614.1"/>
    </source>
</evidence>
<evidence type="ECO:0000256" key="3">
    <source>
        <dbReference type="SAM" id="SignalP"/>
    </source>
</evidence>
<dbReference type="SUPFAM" id="SSF50965">
    <property type="entry name" value="Galactose oxidase, central domain"/>
    <property type="match status" value="1"/>
</dbReference>
<name>A0A812QG97_9DINO</name>
<dbReference type="Gene3D" id="2.120.10.80">
    <property type="entry name" value="Kelch-type beta propeller"/>
    <property type="match status" value="2"/>
</dbReference>
<evidence type="ECO:0000256" key="1">
    <source>
        <dbReference type="ARBA" id="ARBA00022441"/>
    </source>
</evidence>
<organism evidence="4 5">
    <name type="scientific">Symbiodinium natans</name>
    <dbReference type="NCBI Taxonomy" id="878477"/>
    <lineage>
        <taxon>Eukaryota</taxon>
        <taxon>Sar</taxon>
        <taxon>Alveolata</taxon>
        <taxon>Dinophyceae</taxon>
        <taxon>Suessiales</taxon>
        <taxon>Symbiodiniaceae</taxon>
        <taxon>Symbiodinium</taxon>
    </lineage>
</organism>
<feature type="chain" id="PRO_5032768402" evidence="3">
    <location>
        <begin position="27"/>
        <end position="319"/>
    </location>
</feature>
<evidence type="ECO:0000256" key="2">
    <source>
        <dbReference type="ARBA" id="ARBA00022737"/>
    </source>
</evidence>
<dbReference type="OrthoDB" id="406354at2759"/>
<dbReference type="InterPro" id="IPR011043">
    <property type="entry name" value="Gal_Oxase/kelch_b-propeller"/>
</dbReference>
<keyword evidence="2" id="KW-0677">Repeat</keyword>
<accession>A0A812QG97</accession>
<dbReference type="SMART" id="SM00612">
    <property type="entry name" value="Kelch"/>
    <property type="match status" value="4"/>
</dbReference>
<keyword evidence="1" id="KW-0880">Kelch repeat</keyword>
<dbReference type="PANTHER" id="PTHR46647:SF1">
    <property type="entry name" value="RAB9 EFFECTOR PROTEIN WITH KELCH MOTIFS"/>
    <property type="match status" value="1"/>
</dbReference>
<reference evidence="4" key="1">
    <citation type="submission" date="2021-02" db="EMBL/GenBank/DDBJ databases">
        <authorList>
            <person name="Dougan E. K."/>
            <person name="Rhodes N."/>
            <person name="Thang M."/>
            <person name="Chan C."/>
        </authorList>
    </citation>
    <scope>NUCLEOTIDE SEQUENCE</scope>
</reference>
<keyword evidence="3" id="KW-0732">Signal</keyword>
<dbReference type="InterPro" id="IPR006652">
    <property type="entry name" value="Kelch_1"/>
</dbReference>
<dbReference type="Pfam" id="PF24681">
    <property type="entry name" value="Kelch_KLHDC2_KLHL20_DRC7"/>
    <property type="match status" value="1"/>
</dbReference>
<keyword evidence="5" id="KW-1185">Reference proteome</keyword>
<evidence type="ECO:0000313" key="5">
    <source>
        <dbReference type="Proteomes" id="UP000604046"/>
    </source>
</evidence>
<dbReference type="SUPFAM" id="SSF117281">
    <property type="entry name" value="Kelch motif"/>
    <property type="match status" value="1"/>
</dbReference>
<feature type="signal peptide" evidence="3">
    <location>
        <begin position="1"/>
        <end position="26"/>
    </location>
</feature>
<gene>
    <name evidence="4" type="primary">Lztr1</name>
    <name evidence="4" type="ORF">SNAT2548_LOCUS21138</name>
</gene>
<dbReference type="PANTHER" id="PTHR46647">
    <property type="entry name" value="RAB9 EFFECTOR PROTEIN WITH KELCH MOTIFS"/>
    <property type="match status" value="1"/>
</dbReference>
<sequence length="319" mass="34524">MLLTMSGCVIQKILLLALFAVDTAQASSWTQLTPSGTAPSSRHAFGMVWSQGYDSVYIFGGRENDGVGRLNDLYRYSSSANNWTLLSPGGSPPTGRSSFGIASDDANDLFYVFGGEGVTVGSDLHQYNIAGNSWTQPTSSGSTPSLRRGHGMVWSHSDDSIYIFGGYYSSSWTLMNDLYRYDTSASHWTTLNPGGSLPTGRGFLAMASCNSSLYVFGGHGSSIPLSDFYRYDILANDWTELSPTGSQPSRRYGHSMACREMDISLYVFGGHDGGPQEMLNDFYRYDVVANEWTMLSAAGSAAAASARRGERGVREAAEC</sequence>
<proteinExistence type="predicted"/>
<dbReference type="AlphaFoldDB" id="A0A812QG97"/>
<dbReference type="Proteomes" id="UP000604046">
    <property type="component" value="Unassembled WGS sequence"/>
</dbReference>
<protein>
    <submittedName>
        <fullName evidence="4">Lztr1 protein</fullName>
    </submittedName>
</protein>
<comment type="caution">
    <text evidence="4">The sequence shown here is derived from an EMBL/GenBank/DDBJ whole genome shotgun (WGS) entry which is preliminary data.</text>
</comment>
<dbReference type="EMBL" id="CAJNDS010002236">
    <property type="protein sequence ID" value="CAE7387614.1"/>
    <property type="molecule type" value="Genomic_DNA"/>
</dbReference>
<dbReference type="InterPro" id="IPR052124">
    <property type="entry name" value="Rab9_kelch_effector"/>
</dbReference>
<dbReference type="InterPro" id="IPR015915">
    <property type="entry name" value="Kelch-typ_b-propeller"/>
</dbReference>